<dbReference type="RefSeq" id="XP_030833404.1">
    <property type="nucleotide sequence ID" value="XM_030977544.1"/>
</dbReference>
<dbReference type="EnsemblMetazoa" id="XM_030977544">
    <property type="protein sequence ID" value="XP_030833404"/>
    <property type="gene ID" value="LOC754353"/>
</dbReference>
<evidence type="ECO:0000256" key="8">
    <source>
        <dbReference type="ARBA" id="ARBA00023136"/>
    </source>
</evidence>
<feature type="transmembrane region" description="Helical" evidence="11">
    <location>
        <begin position="808"/>
        <end position="826"/>
    </location>
</feature>
<dbReference type="GO" id="GO:0042626">
    <property type="term" value="F:ATPase-coupled transmembrane transporter activity"/>
    <property type="evidence" value="ECO:0000318"/>
    <property type="project" value="GO_Central"/>
</dbReference>
<evidence type="ECO:0000313" key="14">
    <source>
        <dbReference type="Proteomes" id="UP000007110"/>
    </source>
</evidence>
<reference evidence="14" key="1">
    <citation type="submission" date="2015-02" db="EMBL/GenBank/DDBJ databases">
        <title>Genome sequencing for Strongylocentrotus purpuratus.</title>
        <authorList>
            <person name="Murali S."/>
            <person name="Liu Y."/>
            <person name="Vee V."/>
            <person name="English A."/>
            <person name="Wang M."/>
            <person name="Skinner E."/>
            <person name="Han Y."/>
            <person name="Muzny D.M."/>
            <person name="Worley K.C."/>
            <person name="Gibbs R.A."/>
        </authorList>
    </citation>
    <scope>NUCLEOTIDE SEQUENCE</scope>
</reference>
<proteinExistence type="inferred from homology"/>
<dbReference type="Pfam" id="PF19055">
    <property type="entry name" value="ABC2_membrane_7"/>
    <property type="match status" value="1"/>
</dbReference>
<dbReference type="InterPro" id="IPR003593">
    <property type="entry name" value="AAA+_ATPase"/>
</dbReference>
<feature type="region of interest" description="Disordered" evidence="10">
    <location>
        <begin position="142"/>
        <end position="185"/>
    </location>
</feature>
<dbReference type="PANTHER" id="PTHR48041">
    <property type="entry name" value="ABC TRANSPORTER G FAMILY MEMBER 28"/>
    <property type="match status" value="1"/>
</dbReference>
<comment type="similarity">
    <text evidence="2">Belongs to the ABC transporter superfamily. ABCG family. Eye pigment precursor importer (TC 3.A.1.204) subfamily.</text>
</comment>
<reference evidence="13" key="2">
    <citation type="submission" date="2021-01" db="UniProtKB">
        <authorList>
            <consortium name="EnsemblMetazoa"/>
        </authorList>
    </citation>
    <scope>IDENTIFICATION</scope>
</reference>
<dbReference type="Pfam" id="PF00005">
    <property type="entry name" value="ABC_tran"/>
    <property type="match status" value="1"/>
</dbReference>
<comment type="subcellular location">
    <subcellularLocation>
        <location evidence="1">Membrane</location>
        <topology evidence="1">Multi-pass membrane protein</topology>
    </subcellularLocation>
</comment>
<dbReference type="GO" id="GO:0055085">
    <property type="term" value="P:transmembrane transport"/>
    <property type="evidence" value="ECO:0000318"/>
    <property type="project" value="GO_Central"/>
</dbReference>
<feature type="transmembrane region" description="Helical" evidence="11">
    <location>
        <begin position="656"/>
        <end position="681"/>
    </location>
</feature>
<feature type="compositionally biased region" description="Basic and acidic residues" evidence="10">
    <location>
        <begin position="150"/>
        <end position="177"/>
    </location>
</feature>
<evidence type="ECO:0000256" key="7">
    <source>
        <dbReference type="ARBA" id="ARBA00022989"/>
    </source>
</evidence>
<sequence>MEAKRVSHDATSSAVVMDVQLDSTDGYSQLNEDILEECGNSITDSDSNSSLLHTVVVVDQAFGTLDRTKPTIPHADSDELVQSVKTLTTQIKALTDNTKQLALEGLSLRNELERVADQVDQAEKSDELTNLLAVEKLKKQLTFVPGSGSEPKRKGQGERPGRSERESAMELQERKSPDLPLSVCPSPTSTLLKKCEARTPDTQRLTNLPSRPPVKLAFEDITYSVQVGGSCCRRQRECKTILNGLSGCFLPGELIAIMGPSGAGKSSFMNVLAGYKTTMTKGTVLVNGEIRDPQLFRRMSCYIMQDSHLLPHLTVREQMHVAAGLKLPRRMKWSEKKAAIDEIMSLLGLIECAKTRTSQISGGQTKRLAIAQELINNPPVMFFDEPTSGLDSMSSLTCVKLLKSLAHGGRTVICTIHQPSAKLFEMFDKLYILGDGQCLYRGTVANLVPYLHSMGFVCPPYHNPADFVIELASGEYGTAMEQLTKAVEDGECERFSSHTSQSSIQGACGGVAVANGNSQTNNGMATVVIQEPDGISTKITTPEHKLPDFLTTSFGTDVFMQFWVLFKRTFITIFRDPTLTHTRFSSHVVIGVLIGLLYLDIGDDAGKAFNNAGFLFLSMLFLMFSAMMPTVLSFPLEMNVLIREHLNYWYSLKAYYIAKMMADLPFQIIMPAVYCTIVYWMTGQPTDSGRFTLFIAMAISTSLVAQSLGLIIGAGLPLEVAVFVGPVSSIPILLFSGFFVTLDNIPSYLRWMSYGSFVRYSYEGVMISVYGHDRGPIPCKSQDHCIFETAQDILDELDIGSDNLTLDFGVLAVFFIILRVICYCILRMKVKRLI</sequence>
<keyword evidence="14" id="KW-1185">Reference proteome</keyword>
<dbReference type="InterPro" id="IPR027417">
    <property type="entry name" value="P-loop_NTPase"/>
</dbReference>
<dbReference type="AlphaFoldDB" id="A0A7M7NA30"/>
<keyword evidence="4 11" id="KW-0812">Transmembrane</keyword>
<keyword evidence="6" id="KW-0067">ATP-binding</keyword>
<dbReference type="Pfam" id="PF01061">
    <property type="entry name" value="ABC2_membrane"/>
    <property type="match status" value="1"/>
</dbReference>
<evidence type="ECO:0000256" key="6">
    <source>
        <dbReference type="ARBA" id="ARBA00022840"/>
    </source>
</evidence>
<accession>A0A7M7NA30</accession>
<dbReference type="Gene3D" id="3.40.50.300">
    <property type="entry name" value="P-loop containing nucleotide triphosphate hydrolases"/>
    <property type="match status" value="1"/>
</dbReference>
<evidence type="ECO:0000256" key="10">
    <source>
        <dbReference type="SAM" id="MobiDB-lite"/>
    </source>
</evidence>
<evidence type="ECO:0000256" key="1">
    <source>
        <dbReference type="ARBA" id="ARBA00004141"/>
    </source>
</evidence>
<dbReference type="RefSeq" id="XP_030833405.1">
    <property type="nucleotide sequence ID" value="XM_030977545.1"/>
</dbReference>
<dbReference type="SUPFAM" id="SSF52540">
    <property type="entry name" value="P-loop containing nucleoside triphosphate hydrolases"/>
    <property type="match status" value="1"/>
</dbReference>
<evidence type="ECO:0000256" key="3">
    <source>
        <dbReference type="ARBA" id="ARBA00022448"/>
    </source>
</evidence>
<dbReference type="InterPro" id="IPR013525">
    <property type="entry name" value="ABC2_TM"/>
</dbReference>
<dbReference type="Proteomes" id="UP000007110">
    <property type="component" value="Unassembled WGS sequence"/>
</dbReference>
<dbReference type="PROSITE" id="PS50893">
    <property type="entry name" value="ABC_TRANSPORTER_2"/>
    <property type="match status" value="1"/>
</dbReference>
<dbReference type="OMA" id="WWKQFWL"/>
<evidence type="ECO:0000259" key="12">
    <source>
        <dbReference type="PROSITE" id="PS50893"/>
    </source>
</evidence>
<feature type="transmembrane region" description="Helical" evidence="11">
    <location>
        <begin position="584"/>
        <end position="601"/>
    </location>
</feature>
<dbReference type="InterPro" id="IPR050352">
    <property type="entry name" value="ABCG_transporters"/>
</dbReference>
<name>A0A7M7NA30_STRPU</name>
<dbReference type="InParanoid" id="A0A7M7NA30"/>
<protein>
    <recommendedName>
        <fullName evidence="12">ABC transporter domain-containing protein</fullName>
    </recommendedName>
</protein>
<feature type="transmembrane region" description="Helical" evidence="11">
    <location>
        <begin position="720"/>
        <end position="742"/>
    </location>
</feature>
<keyword evidence="5" id="KW-0547">Nucleotide-binding</keyword>
<dbReference type="GO" id="GO:0016887">
    <property type="term" value="F:ATP hydrolysis activity"/>
    <property type="evidence" value="ECO:0007669"/>
    <property type="project" value="InterPro"/>
</dbReference>
<keyword evidence="9" id="KW-0175">Coiled coil</keyword>
<dbReference type="GO" id="GO:0005524">
    <property type="term" value="F:ATP binding"/>
    <property type="evidence" value="ECO:0007669"/>
    <property type="project" value="UniProtKB-KW"/>
</dbReference>
<evidence type="ECO:0000256" key="11">
    <source>
        <dbReference type="SAM" id="Phobius"/>
    </source>
</evidence>
<dbReference type="SMART" id="SM00382">
    <property type="entry name" value="AAA"/>
    <property type="match status" value="1"/>
</dbReference>
<evidence type="ECO:0000313" key="13">
    <source>
        <dbReference type="EnsemblMetazoa" id="XP_030833405"/>
    </source>
</evidence>
<dbReference type="OrthoDB" id="66620at2759"/>
<dbReference type="GO" id="GO:0005886">
    <property type="term" value="C:plasma membrane"/>
    <property type="evidence" value="ECO:0000318"/>
    <property type="project" value="GO_Central"/>
</dbReference>
<dbReference type="CDD" id="cd03213">
    <property type="entry name" value="ABCG_EPDR"/>
    <property type="match status" value="1"/>
</dbReference>
<keyword evidence="8 11" id="KW-0472">Membrane</keyword>
<evidence type="ECO:0000256" key="4">
    <source>
        <dbReference type="ARBA" id="ARBA00022692"/>
    </source>
</evidence>
<dbReference type="EnsemblMetazoa" id="XM_030977545">
    <property type="protein sequence ID" value="XP_030833405"/>
    <property type="gene ID" value="LOC754353"/>
</dbReference>
<keyword evidence="3" id="KW-0813">Transport</keyword>
<dbReference type="GeneID" id="754353"/>
<feature type="transmembrane region" description="Helical" evidence="11">
    <location>
        <begin position="693"/>
        <end position="714"/>
    </location>
</feature>
<dbReference type="InterPro" id="IPR043926">
    <property type="entry name" value="ABCG_dom"/>
</dbReference>
<dbReference type="GO" id="GO:0140359">
    <property type="term" value="F:ABC-type transporter activity"/>
    <property type="evidence" value="ECO:0007669"/>
    <property type="project" value="InterPro"/>
</dbReference>
<dbReference type="FunCoup" id="A0A7M7NA30">
    <property type="interactions" value="181"/>
</dbReference>
<keyword evidence="7 11" id="KW-1133">Transmembrane helix</keyword>
<dbReference type="KEGG" id="spu:754353"/>
<feature type="transmembrane region" description="Helical" evidence="11">
    <location>
        <begin position="613"/>
        <end position="636"/>
    </location>
</feature>
<evidence type="ECO:0000256" key="5">
    <source>
        <dbReference type="ARBA" id="ARBA00022741"/>
    </source>
</evidence>
<feature type="coiled-coil region" evidence="9">
    <location>
        <begin position="84"/>
        <end position="125"/>
    </location>
</feature>
<evidence type="ECO:0000256" key="2">
    <source>
        <dbReference type="ARBA" id="ARBA00005814"/>
    </source>
</evidence>
<organism evidence="13 14">
    <name type="scientific">Strongylocentrotus purpuratus</name>
    <name type="common">Purple sea urchin</name>
    <dbReference type="NCBI Taxonomy" id="7668"/>
    <lineage>
        <taxon>Eukaryota</taxon>
        <taxon>Metazoa</taxon>
        <taxon>Echinodermata</taxon>
        <taxon>Eleutherozoa</taxon>
        <taxon>Echinozoa</taxon>
        <taxon>Echinoidea</taxon>
        <taxon>Euechinoidea</taxon>
        <taxon>Echinacea</taxon>
        <taxon>Camarodonta</taxon>
        <taxon>Echinidea</taxon>
        <taxon>Strongylocentrotidae</taxon>
        <taxon>Strongylocentrotus</taxon>
    </lineage>
</organism>
<dbReference type="FunFam" id="3.40.50.300:FF:001077">
    <property type="entry name" value="Uncharacterized protein, isoform A"/>
    <property type="match status" value="1"/>
</dbReference>
<dbReference type="PANTHER" id="PTHR48041:SF78">
    <property type="entry name" value="ABC TRANSPORTER EXPRESSED IN TRACHEA, ISOFORM A"/>
    <property type="match status" value="1"/>
</dbReference>
<evidence type="ECO:0000256" key="9">
    <source>
        <dbReference type="SAM" id="Coils"/>
    </source>
</evidence>
<dbReference type="InterPro" id="IPR003439">
    <property type="entry name" value="ABC_transporter-like_ATP-bd"/>
</dbReference>
<feature type="domain" description="ABC transporter" evidence="12">
    <location>
        <begin position="216"/>
        <end position="460"/>
    </location>
</feature>